<dbReference type="GeneID" id="31787503"/>
<dbReference type="AlphaFoldDB" id="A0A8T5C5C7"/>
<reference evidence="1" key="1">
    <citation type="journal article" date="2021" name="Nat. Microbiol.">
        <title>Cell division in the archaeon Haloferax volcanii relies on two FtsZ proteins with distinct functions in division ring assembly and constriction.</title>
        <authorList>
            <person name="Liao Y."/>
            <person name="Ithurbide S."/>
            <person name="Evenhuis C."/>
            <person name="Loewe J."/>
            <person name="Duggin I.G."/>
        </authorList>
    </citation>
    <scope>NUCLEOTIDE SEQUENCE</scope>
    <source>
        <strain evidence="1">H98</strain>
        <strain evidence="4">ID112 - delta_ftsZ1_delta_ftsZ2</strain>
        <strain evidence="2">ID76 - delta_ftsZ1</strain>
        <strain evidence="3">ID77 - delta_ftsZ2</strain>
    </source>
</reference>
<dbReference type="OMA" id="HPRRMEW"/>
<dbReference type="Proteomes" id="UP000678484">
    <property type="component" value="Unassembled WGS sequence"/>
</dbReference>
<dbReference type="EMBL" id="JAERQU010000037">
    <property type="protein sequence ID" value="MBS8121209.1"/>
    <property type="molecule type" value="Genomic_DNA"/>
</dbReference>
<sequence>MEHVHARHDELPGQLTLHVGDEELLLDRARPRVRPTELVVAPVELHKRNVQRRLRERSASKGAFEFEDPVGVSRSVLDETNVPSKAIDRIDRLALVRSLLTESESREAAGVSLPSGVPSRDPQSVEQLRTEVEALTNFHPERVGAWRSAAGSLYEPIDAESEGQLDAALDVERALRERTPKAISETELVRRATRAITATEGSAWTDAYPEIERLTLVGVSSLSAPHADLVHSLLLATSLEVHVHFRRGTGEFLRGRTPALLDIAGPGREVFE</sequence>
<proteinExistence type="predicted"/>
<name>A0A8T5C5C7_HALVO</name>
<dbReference type="RefSeq" id="WP_013035420.1">
    <property type="nucleotide sequence ID" value="NZ_JAERQU010000037.1"/>
</dbReference>
<gene>
    <name evidence="1" type="ORF">JK351_18930</name>
    <name evidence="4" type="ORF">JK352_18900</name>
    <name evidence="3" type="ORF">JK353_18905</name>
    <name evidence="2" type="ORF">JK354_18895</name>
</gene>
<dbReference type="EMBL" id="JAERQW010000037">
    <property type="protein sequence ID" value="MBS8130088.1"/>
    <property type="molecule type" value="Genomic_DNA"/>
</dbReference>
<dbReference type="EMBL" id="JAERQV010000036">
    <property type="protein sequence ID" value="MBS8126218.1"/>
    <property type="molecule type" value="Genomic_DNA"/>
</dbReference>
<dbReference type="EMBL" id="JAERQX010000037">
    <property type="protein sequence ID" value="MBS8133953.1"/>
    <property type="molecule type" value="Genomic_DNA"/>
</dbReference>
<evidence type="ECO:0000313" key="5">
    <source>
        <dbReference type="Proteomes" id="UP000679371"/>
    </source>
</evidence>
<dbReference type="InterPro" id="IPR058819">
    <property type="entry name" value="UvrD_dom-like"/>
</dbReference>
<accession>A0A8T5C5C7</accession>
<dbReference type="Proteomes" id="UP000679789">
    <property type="component" value="Unassembled WGS sequence"/>
</dbReference>
<protein>
    <submittedName>
        <fullName evidence="1">Uncharacterized protein</fullName>
    </submittedName>
</protein>
<evidence type="ECO:0000313" key="2">
    <source>
        <dbReference type="EMBL" id="MBS8126218.1"/>
    </source>
</evidence>
<evidence type="ECO:0000313" key="4">
    <source>
        <dbReference type="EMBL" id="MBS8133953.1"/>
    </source>
</evidence>
<organism evidence="1 5">
    <name type="scientific">Haloferax volcanii</name>
    <name type="common">Halobacterium volcanii</name>
    <dbReference type="NCBI Taxonomy" id="2246"/>
    <lineage>
        <taxon>Archaea</taxon>
        <taxon>Methanobacteriati</taxon>
        <taxon>Methanobacteriota</taxon>
        <taxon>Stenosarchaea group</taxon>
        <taxon>Halobacteria</taxon>
        <taxon>Halobacteriales</taxon>
        <taxon>Haloferacaceae</taxon>
        <taxon>Haloferax</taxon>
    </lineage>
</organism>
<comment type="caution">
    <text evidence="1">The sequence shown here is derived from an EMBL/GenBank/DDBJ whole genome shotgun (WGS) entry which is preliminary data.</text>
</comment>
<dbReference type="Proteomes" id="UP000676028">
    <property type="component" value="Unassembled WGS sequence"/>
</dbReference>
<dbReference type="Proteomes" id="UP000679371">
    <property type="component" value="Unassembled WGS sequence"/>
</dbReference>
<evidence type="ECO:0000313" key="3">
    <source>
        <dbReference type="EMBL" id="MBS8130088.1"/>
    </source>
</evidence>
<dbReference type="Pfam" id="PF26510">
    <property type="entry name" value="Halo_UvrD_like"/>
    <property type="match status" value="1"/>
</dbReference>
<evidence type="ECO:0000313" key="1">
    <source>
        <dbReference type="EMBL" id="MBS8121209.1"/>
    </source>
</evidence>